<accession>A0A520MXD6</accession>
<gene>
    <name evidence="13" type="primary">ald</name>
    <name evidence="13" type="ORF">EVA92_04045</name>
</gene>
<dbReference type="Pfam" id="PF01262">
    <property type="entry name" value="AlaDh_PNT_C"/>
    <property type="match status" value="1"/>
</dbReference>
<feature type="active site" description="Proton donor/acceptor" evidence="8">
    <location>
        <position position="271"/>
    </location>
</feature>
<proteinExistence type="inferred from homology"/>
<dbReference type="PANTHER" id="PTHR42795:SF1">
    <property type="entry name" value="ALANINE DEHYDROGENASE"/>
    <property type="match status" value="1"/>
</dbReference>
<feature type="binding site" evidence="10">
    <location>
        <position position="221"/>
    </location>
    <ligand>
        <name>NAD(+)</name>
        <dbReference type="ChEBI" id="CHEBI:57540"/>
    </ligand>
</feature>
<evidence type="ECO:0000259" key="11">
    <source>
        <dbReference type="SMART" id="SM01002"/>
    </source>
</evidence>
<feature type="domain" description="Alanine dehydrogenase/pyridine nucleotide transhydrogenase N-terminal" evidence="12">
    <location>
        <begin position="4"/>
        <end position="137"/>
    </location>
</feature>
<dbReference type="NCBIfam" id="TIGR00518">
    <property type="entry name" value="alaDH"/>
    <property type="match status" value="1"/>
</dbReference>
<dbReference type="InterPro" id="IPR008142">
    <property type="entry name" value="AlaDH/PNT_CS1"/>
</dbReference>
<dbReference type="GO" id="GO:0005886">
    <property type="term" value="C:plasma membrane"/>
    <property type="evidence" value="ECO:0007669"/>
    <property type="project" value="TreeGrafter"/>
</dbReference>
<dbReference type="InterPro" id="IPR007698">
    <property type="entry name" value="AlaDH/PNT_NAD(H)-bd"/>
</dbReference>
<evidence type="ECO:0000256" key="6">
    <source>
        <dbReference type="ARBA" id="ARBA00056662"/>
    </source>
</evidence>
<evidence type="ECO:0000256" key="2">
    <source>
        <dbReference type="ARBA" id="ARBA00005689"/>
    </source>
</evidence>
<feature type="binding site" evidence="9">
    <location>
        <position position="75"/>
    </location>
    <ligand>
        <name>substrate</name>
    </ligand>
</feature>
<feature type="binding site" evidence="10">
    <location>
        <position position="198"/>
    </location>
    <ligand>
        <name>NAD(+)</name>
        <dbReference type="ChEBI" id="CHEBI:57540"/>
    </ligand>
</feature>
<keyword evidence="3 7" id="KW-0560">Oxidoreductase</keyword>
<dbReference type="EC" id="1.4.1.1" evidence="7"/>
<dbReference type="SMART" id="SM01003">
    <property type="entry name" value="AlaDh_PNT_N"/>
    <property type="match status" value="1"/>
</dbReference>
<dbReference type="GO" id="GO:0000286">
    <property type="term" value="F:alanine dehydrogenase activity"/>
    <property type="evidence" value="ECO:0007669"/>
    <property type="project" value="UniProtKB-UniRule"/>
</dbReference>
<dbReference type="PROSITE" id="PS00836">
    <property type="entry name" value="ALADH_PNT_1"/>
    <property type="match status" value="1"/>
</dbReference>
<sequence>MNVGVPKEIKNNECRVGLTPDSVQELTNQGETIFIEKSAGIGVGFTDKMYEDYGGIIVDSAHEVFEQSELIIKVKEPLLEEYKFLDESKTLFTYLHLAADKENSKKLINTGTTGIAYETVTADDGTLPLLSPMSQIAGQISIVVGSYFLLKPNGGMGTLLTRVGDIRPRNVTVIGAGVAGKEAIKKALSLGSFVRVIDMSHEKLNKLRLELGAENIDYLVSSPEIIRESISDADLVIGSVYVIGKEAPIVITEDMINAMKPGSVLVDISIDQGGCVETSKPTTHDNPTFLYKDIVHYCVTNMPGAVPLTATLALNEATLPYIKDLCRKGIEKALNDDNHLFNGLNLRDGKPIHPSLIDSL</sequence>
<evidence type="ECO:0000256" key="4">
    <source>
        <dbReference type="ARBA" id="ARBA00023027"/>
    </source>
</evidence>
<evidence type="ECO:0000256" key="7">
    <source>
        <dbReference type="PIRNR" id="PIRNR000183"/>
    </source>
</evidence>
<comment type="catalytic activity">
    <reaction evidence="5 7">
        <text>L-alanine + NAD(+) + H2O = pyruvate + NH4(+) + NADH + H(+)</text>
        <dbReference type="Rhea" id="RHEA:18405"/>
        <dbReference type="ChEBI" id="CHEBI:15361"/>
        <dbReference type="ChEBI" id="CHEBI:15377"/>
        <dbReference type="ChEBI" id="CHEBI:15378"/>
        <dbReference type="ChEBI" id="CHEBI:28938"/>
        <dbReference type="ChEBI" id="CHEBI:57540"/>
        <dbReference type="ChEBI" id="CHEBI:57945"/>
        <dbReference type="ChEBI" id="CHEBI:57972"/>
        <dbReference type="EC" id="1.4.1.1"/>
    </reaction>
</comment>
<dbReference type="AlphaFoldDB" id="A0A520MXD6"/>
<evidence type="ECO:0000259" key="12">
    <source>
        <dbReference type="SMART" id="SM01003"/>
    </source>
</evidence>
<feature type="binding site" evidence="10">
    <location>
        <begin position="268"/>
        <end position="271"/>
    </location>
    <ligand>
        <name>NAD(+)</name>
        <dbReference type="ChEBI" id="CHEBI:57540"/>
    </ligand>
</feature>
<evidence type="ECO:0000256" key="1">
    <source>
        <dbReference type="ARBA" id="ARBA00005206"/>
    </source>
</evidence>
<dbReference type="EMBL" id="SHBE01000008">
    <property type="protein sequence ID" value="RZO25892.1"/>
    <property type="molecule type" value="Genomic_DNA"/>
</dbReference>
<dbReference type="FunFam" id="3.40.50.720:FF:000433">
    <property type="entry name" value="Alanine dehydrogenase 1"/>
    <property type="match status" value="1"/>
</dbReference>
<organism evidence="13 14">
    <name type="scientific">SAR86 cluster bacterium</name>
    <dbReference type="NCBI Taxonomy" id="2030880"/>
    <lineage>
        <taxon>Bacteria</taxon>
        <taxon>Pseudomonadati</taxon>
        <taxon>Pseudomonadota</taxon>
        <taxon>Gammaproteobacteria</taxon>
        <taxon>SAR86 cluster</taxon>
    </lineage>
</organism>
<dbReference type="InterPro" id="IPR008141">
    <property type="entry name" value="Ala_DH"/>
</dbReference>
<dbReference type="Gene3D" id="3.40.50.720">
    <property type="entry name" value="NAD(P)-binding Rossmann-like Domain"/>
    <property type="match status" value="2"/>
</dbReference>
<dbReference type="PANTHER" id="PTHR42795">
    <property type="entry name" value="ALANINE DEHYDROGENASE"/>
    <property type="match status" value="1"/>
</dbReference>
<evidence type="ECO:0000256" key="5">
    <source>
        <dbReference type="ARBA" id="ARBA00049277"/>
    </source>
</evidence>
<dbReference type="Pfam" id="PF05222">
    <property type="entry name" value="AlaDh_PNT_N"/>
    <property type="match status" value="1"/>
</dbReference>
<dbReference type="PIRSF" id="PIRSF000183">
    <property type="entry name" value="Alanine_dh"/>
    <property type="match status" value="1"/>
</dbReference>
<feature type="binding site" evidence="10">
    <location>
        <position position="203"/>
    </location>
    <ligand>
        <name>NAD(+)</name>
        <dbReference type="ChEBI" id="CHEBI:57540"/>
    </ligand>
</feature>
<feature type="active site" description="Proton donor/acceptor" evidence="8">
    <location>
        <position position="96"/>
    </location>
</feature>
<evidence type="ECO:0000256" key="8">
    <source>
        <dbReference type="PIRSR" id="PIRSR000183-1"/>
    </source>
</evidence>
<dbReference type="CDD" id="cd05305">
    <property type="entry name" value="L-AlaDH"/>
    <property type="match status" value="1"/>
</dbReference>
<evidence type="ECO:0000256" key="3">
    <source>
        <dbReference type="ARBA" id="ARBA00023002"/>
    </source>
</evidence>
<evidence type="ECO:0000256" key="10">
    <source>
        <dbReference type="PIRSR" id="PIRSR000183-3"/>
    </source>
</evidence>
<comment type="pathway">
    <text evidence="1">Amino-acid degradation; L-alanine degradation via dehydrogenase pathway; NH(3) and pyruvate from L-alanine: step 1/1.</text>
</comment>
<dbReference type="GO" id="GO:0000166">
    <property type="term" value="F:nucleotide binding"/>
    <property type="evidence" value="ECO:0007669"/>
    <property type="project" value="UniProtKB-KW"/>
</dbReference>
<evidence type="ECO:0000256" key="9">
    <source>
        <dbReference type="PIRSR" id="PIRSR000183-2"/>
    </source>
</evidence>
<feature type="domain" description="Alanine dehydrogenase/pyridine nucleotide transhydrogenase NAD(H)-binding" evidence="11">
    <location>
        <begin position="149"/>
        <end position="298"/>
    </location>
</feature>
<dbReference type="SMART" id="SM01002">
    <property type="entry name" value="AlaDh_PNT_C"/>
    <property type="match status" value="1"/>
</dbReference>
<dbReference type="InterPro" id="IPR036291">
    <property type="entry name" value="NAD(P)-bd_dom_sf"/>
</dbReference>
<reference evidence="13 14" key="1">
    <citation type="submission" date="2019-02" db="EMBL/GenBank/DDBJ databases">
        <title>Prokaryotic population dynamics and viral predation in marine succession experiment using metagenomics: the confinement effect.</title>
        <authorList>
            <person name="Haro-Moreno J.M."/>
            <person name="Rodriguez-Valera F."/>
            <person name="Lopez-Perez M."/>
        </authorList>
    </citation>
    <scope>NUCLEOTIDE SEQUENCE [LARGE SCALE GENOMIC DNA]</scope>
    <source>
        <strain evidence="13">MED-G159</strain>
    </source>
</reference>
<protein>
    <recommendedName>
        <fullName evidence="7">Alanine dehydrogenase</fullName>
        <ecNumber evidence="7">1.4.1.1</ecNumber>
    </recommendedName>
</protein>
<name>A0A520MXD6_9GAMM</name>
<feature type="binding site" evidence="9">
    <location>
        <position position="15"/>
    </location>
    <ligand>
        <name>substrate</name>
    </ligand>
</feature>
<dbReference type="UniPathway" id="UPA00527">
    <property type="reaction ID" value="UER00585"/>
</dbReference>
<dbReference type="Proteomes" id="UP000315825">
    <property type="component" value="Unassembled WGS sequence"/>
</dbReference>
<evidence type="ECO:0000313" key="14">
    <source>
        <dbReference type="Proteomes" id="UP000315825"/>
    </source>
</evidence>
<comment type="caution">
    <text evidence="13">The sequence shown here is derived from an EMBL/GenBank/DDBJ whole genome shotgun (WGS) entry which is preliminary data.</text>
</comment>
<dbReference type="InterPro" id="IPR007886">
    <property type="entry name" value="AlaDH/PNT_N"/>
</dbReference>
<dbReference type="SUPFAM" id="SSF51735">
    <property type="entry name" value="NAD(P)-binding Rossmann-fold domains"/>
    <property type="match status" value="1"/>
</dbReference>
<comment type="function">
    <text evidence="6">May play a role in cell wall synthesis as L-alanine is an important constituent of the peptidoglycan layer.</text>
</comment>
<feature type="binding site" evidence="10">
    <location>
        <position position="134"/>
    </location>
    <ligand>
        <name>NAD(+)</name>
        <dbReference type="ChEBI" id="CHEBI:57540"/>
    </ligand>
</feature>
<dbReference type="GO" id="GO:0042853">
    <property type="term" value="P:L-alanine catabolic process"/>
    <property type="evidence" value="ECO:0007669"/>
    <property type="project" value="UniProtKB-UniPathway"/>
</dbReference>
<comment type="similarity">
    <text evidence="2 7">Belongs to the AlaDH/PNT family.</text>
</comment>
<keyword evidence="10" id="KW-0547">Nucleotide-binding</keyword>
<keyword evidence="4 7" id="KW-0520">NAD</keyword>
<evidence type="ECO:0000313" key="13">
    <source>
        <dbReference type="EMBL" id="RZO25892.1"/>
    </source>
</evidence>
<dbReference type="SUPFAM" id="SSF52283">
    <property type="entry name" value="Formate/glycerate dehydrogenase catalytic domain-like"/>
    <property type="match status" value="1"/>
</dbReference>
<feature type="binding site" evidence="10">
    <location>
        <begin position="299"/>
        <end position="302"/>
    </location>
    <ligand>
        <name>NAD(+)</name>
        <dbReference type="ChEBI" id="CHEBI:57540"/>
    </ligand>
</feature>